<name>A0A292PKF3_9PEZI</name>
<dbReference type="AlphaFoldDB" id="A0A292PKF3"/>
<gene>
    <name evidence="1" type="ORF">GSTUAT00007815001</name>
</gene>
<dbReference type="Proteomes" id="UP001412239">
    <property type="component" value="Unassembled WGS sequence"/>
</dbReference>
<organism evidence="1 2">
    <name type="scientific">Tuber aestivum</name>
    <name type="common">summer truffle</name>
    <dbReference type="NCBI Taxonomy" id="59557"/>
    <lineage>
        <taxon>Eukaryota</taxon>
        <taxon>Fungi</taxon>
        <taxon>Dikarya</taxon>
        <taxon>Ascomycota</taxon>
        <taxon>Pezizomycotina</taxon>
        <taxon>Pezizomycetes</taxon>
        <taxon>Pezizales</taxon>
        <taxon>Tuberaceae</taxon>
        <taxon>Tuber</taxon>
    </lineage>
</organism>
<proteinExistence type="predicted"/>
<dbReference type="EMBL" id="LN891146">
    <property type="protein sequence ID" value="CUS08142.1"/>
    <property type="molecule type" value="Genomic_DNA"/>
</dbReference>
<evidence type="ECO:0000313" key="2">
    <source>
        <dbReference type="Proteomes" id="UP001412239"/>
    </source>
</evidence>
<reference evidence="1" key="1">
    <citation type="submission" date="2015-10" db="EMBL/GenBank/DDBJ databases">
        <authorList>
            <person name="Regsiter A."/>
            <person name="william w."/>
        </authorList>
    </citation>
    <scope>NUCLEOTIDE SEQUENCE</scope>
    <source>
        <strain evidence="1">Montdore</strain>
    </source>
</reference>
<accession>A0A292PKF3</accession>
<feature type="non-terminal residue" evidence="1">
    <location>
        <position position="1"/>
    </location>
</feature>
<protein>
    <submittedName>
        <fullName evidence="1">Uncharacterized protein</fullName>
    </submittedName>
</protein>
<sequence>LYRFKLHQPIYHAQITFQDFHLRSLIFLCQVYFDEFLQIIHCVSLDMILEDDPDSPKAAS</sequence>
<evidence type="ECO:0000313" key="1">
    <source>
        <dbReference type="EMBL" id="CUS08142.1"/>
    </source>
</evidence>
<keyword evidence="2" id="KW-1185">Reference proteome</keyword>